<feature type="domain" description="NACHT" evidence="4">
    <location>
        <begin position="307"/>
        <end position="654"/>
    </location>
</feature>
<dbReference type="Pfam" id="PF13365">
    <property type="entry name" value="Trypsin_2"/>
    <property type="match status" value="1"/>
</dbReference>
<dbReference type="Gene3D" id="3.40.50.300">
    <property type="entry name" value="P-loop containing nucleotide triphosphate hydrolases"/>
    <property type="match status" value="1"/>
</dbReference>
<dbReference type="InterPro" id="IPR007111">
    <property type="entry name" value="NACHT_NTPase"/>
</dbReference>
<proteinExistence type="predicted"/>
<comment type="caution">
    <text evidence="5">The sequence shown here is derived from an EMBL/GenBank/DDBJ whole genome shotgun (WGS) entry which is preliminary data.</text>
</comment>
<dbReference type="GO" id="GO:0005524">
    <property type="term" value="F:ATP binding"/>
    <property type="evidence" value="ECO:0007669"/>
    <property type="project" value="UniProtKB-KW"/>
</dbReference>
<evidence type="ECO:0000259" key="4">
    <source>
        <dbReference type="PROSITE" id="PS50837"/>
    </source>
</evidence>
<sequence>MGPETARTVAVLGAGQGSGYLLTPRLVLTAAHVVEGADEVRVVAHGGTGKAPCDVVWSRRGPDDPRDVALLRAHRDVVPLSTAARFTATRWGKVVSSRPWHGCEAIGFPEVERYGQGRLDTGHLVGTLKPGSGAVHGRQSVDIEDTPPVPGRHQPSPWAGMSGAAMFAGGLLIGVVTVDPEGWRHGRIESFPVHRLFDDEDFSRTVHTHLGNPVRVEEITEENAGDFPFETEYLRALARQHGTVEIFGLPRHLGTREGWPLETVYLELEATAVTHPADADAGEQERDQERKNETGSQPVHRLVGEHKRILVRGDAGSGKSTLIQWLAVHVAEGRLGPDLAHLHGRVPFVLKLRKQHKNGMLRPTASRLLEAGEALVHDAQPRGWAHRVLSVGRGLLLIDGMDEVPEQQRLDSRQWLREFLGRYPETRCLVTVRPSAVESGWLEREGFLELTLESMHGEGVRQFVECWHNAAGQDIGERAGVRDRSGELRRLGELRDALMRALDRHGYLAQLATSPLLCGMICALHRHDEGYLPTGRMALYDDALKMLLGKRDRLRGTDLAEPVVLDYREQMRLLQHIAACLVREGRAEARHAEVIEQIDSVLPNMSRLSERTSGEEVLPVLVNRSGVLRELTTDSIDFLHRTFQDYLAAKEFIEAGGDAISLMLEHSESEQWAEVIRMAVAHDSRRYGADLLRGLLERGDRAGGPARRSLHLLAGSCLALSDFLDSDLRARTKARIAELMPPGAYEVSQFALIGEEMLKLLPEPGSLDSASARAVAFAAAAVGGAEAMEVIKRLAMGARPEVASVVVETWREFPAAAFARAILTRLDLTQVSLSVTDADQLAELQDLQPSGRIVLYGDFPSATLSEALSGLAAKSLWIIANRALDDIGFLRSLREIEDLYLYQCQALEDLTPLKDTALHELDIRAAAPALDLSVIAEIPGLKELTLADPSTRPRPNRAVSKLRLVSRDPAVLDDIHEWVCLEHLTVEDMRCPPELLNRLAMLPMLRILTLRIEDMDWSPGGIPLRNVRKLNVEVSAEYPDLAGIVQRFPALEQLGLDANVDTGVPVDLSPLRGATQPKSIHIYLPGTTEDVQVIGQELFPPGTVHIS</sequence>
<feature type="region of interest" description="Disordered" evidence="3">
    <location>
        <begin position="130"/>
        <end position="158"/>
    </location>
</feature>
<accession>A0A918DXP8</accession>
<protein>
    <recommendedName>
        <fullName evidence="4">NACHT domain-containing protein</fullName>
    </recommendedName>
</protein>
<keyword evidence="2" id="KW-0067">ATP-binding</keyword>
<dbReference type="Gene3D" id="3.80.10.10">
    <property type="entry name" value="Ribonuclease Inhibitor"/>
    <property type="match status" value="1"/>
</dbReference>
<reference evidence="5" key="2">
    <citation type="submission" date="2020-09" db="EMBL/GenBank/DDBJ databases">
        <authorList>
            <person name="Sun Q."/>
            <person name="Zhou Y."/>
        </authorList>
    </citation>
    <scope>NUCLEOTIDE SEQUENCE</scope>
    <source>
        <strain evidence="5">CGMCC 4.7201</strain>
    </source>
</reference>
<dbReference type="Gene3D" id="2.40.10.10">
    <property type="entry name" value="Trypsin-like serine proteases"/>
    <property type="match status" value="1"/>
</dbReference>
<dbReference type="InterPro" id="IPR009003">
    <property type="entry name" value="Peptidase_S1_PA"/>
</dbReference>
<dbReference type="SUPFAM" id="SSF50494">
    <property type="entry name" value="Trypsin-like serine proteases"/>
    <property type="match status" value="1"/>
</dbReference>
<dbReference type="PROSITE" id="PS50837">
    <property type="entry name" value="NACHT"/>
    <property type="match status" value="1"/>
</dbReference>
<dbReference type="RefSeq" id="WP_189132436.1">
    <property type="nucleotide sequence ID" value="NZ_BMMS01000013.1"/>
</dbReference>
<evidence type="ECO:0000313" key="6">
    <source>
        <dbReference type="Proteomes" id="UP000641932"/>
    </source>
</evidence>
<organism evidence="5 6">
    <name type="scientific">Wenjunlia tyrosinilytica</name>
    <dbReference type="NCBI Taxonomy" id="1544741"/>
    <lineage>
        <taxon>Bacteria</taxon>
        <taxon>Bacillati</taxon>
        <taxon>Actinomycetota</taxon>
        <taxon>Actinomycetes</taxon>
        <taxon>Kitasatosporales</taxon>
        <taxon>Streptomycetaceae</taxon>
        <taxon>Wenjunlia</taxon>
    </lineage>
</organism>
<keyword evidence="1" id="KW-0547">Nucleotide-binding</keyword>
<name>A0A918DXP8_9ACTN</name>
<evidence type="ECO:0000256" key="2">
    <source>
        <dbReference type="ARBA" id="ARBA00022840"/>
    </source>
</evidence>
<keyword evidence="6" id="KW-1185">Reference proteome</keyword>
<dbReference type="Pfam" id="PF05729">
    <property type="entry name" value="NACHT"/>
    <property type="match status" value="1"/>
</dbReference>
<dbReference type="AlphaFoldDB" id="A0A918DXP8"/>
<dbReference type="InterPro" id="IPR032675">
    <property type="entry name" value="LRR_dom_sf"/>
</dbReference>
<dbReference type="Proteomes" id="UP000641932">
    <property type="component" value="Unassembled WGS sequence"/>
</dbReference>
<dbReference type="InterPro" id="IPR027417">
    <property type="entry name" value="P-loop_NTPase"/>
</dbReference>
<dbReference type="EMBL" id="BMMS01000013">
    <property type="protein sequence ID" value="GGO89568.1"/>
    <property type="molecule type" value="Genomic_DNA"/>
</dbReference>
<evidence type="ECO:0000313" key="5">
    <source>
        <dbReference type="EMBL" id="GGO89568.1"/>
    </source>
</evidence>
<gene>
    <name evidence="5" type="ORF">GCM10012280_33040</name>
</gene>
<dbReference type="SUPFAM" id="SSF52540">
    <property type="entry name" value="P-loop containing nucleoside triphosphate hydrolases"/>
    <property type="match status" value="1"/>
</dbReference>
<evidence type="ECO:0000256" key="1">
    <source>
        <dbReference type="ARBA" id="ARBA00022741"/>
    </source>
</evidence>
<dbReference type="PANTHER" id="PTHR46844:SF1">
    <property type="entry name" value="SLR5058 PROTEIN"/>
    <property type="match status" value="1"/>
</dbReference>
<reference evidence="5" key="1">
    <citation type="journal article" date="2014" name="Int. J. Syst. Evol. Microbiol.">
        <title>Complete genome sequence of Corynebacterium casei LMG S-19264T (=DSM 44701T), isolated from a smear-ripened cheese.</title>
        <authorList>
            <consortium name="US DOE Joint Genome Institute (JGI-PGF)"/>
            <person name="Walter F."/>
            <person name="Albersmeier A."/>
            <person name="Kalinowski J."/>
            <person name="Ruckert C."/>
        </authorList>
    </citation>
    <scope>NUCLEOTIDE SEQUENCE</scope>
    <source>
        <strain evidence="5">CGMCC 4.7201</strain>
    </source>
</reference>
<dbReference type="PANTHER" id="PTHR46844">
    <property type="entry name" value="SLR5058 PROTEIN"/>
    <property type="match status" value="1"/>
</dbReference>
<dbReference type="InterPro" id="IPR043504">
    <property type="entry name" value="Peptidase_S1_PA_chymotrypsin"/>
</dbReference>
<evidence type="ECO:0000256" key="3">
    <source>
        <dbReference type="SAM" id="MobiDB-lite"/>
    </source>
</evidence>
<feature type="region of interest" description="Disordered" evidence="3">
    <location>
        <begin position="276"/>
        <end position="298"/>
    </location>
</feature>
<feature type="compositionally biased region" description="Basic and acidic residues" evidence="3">
    <location>
        <begin position="283"/>
        <end position="293"/>
    </location>
</feature>